<accession>A0A291QY35</accession>
<protein>
    <submittedName>
        <fullName evidence="2">Uncharacterized protein</fullName>
    </submittedName>
</protein>
<feature type="transmembrane region" description="Helical" evidence="1">
    <location>
        <begin position="37"/>
        <end position="60"/>
    </location>
</feature>
<evidence type="ECO:0000256" key="1">
    <source>
        <dbReference type="SAM" id="Phobius"/>
    </source>
</evidence>
<dbReference type="KEGG" id="cbae:COR50_17380"/>
<dbReference type="RefSeq" id="WP_098195165.1">
    <property type="nucleotide sequence ID" value="NZ_CP023777.1"/>
</dbReference>
<organism evidence="2 3">
    <name type="scientific">Chitinophaga caeni</name>
    <dbReference type="NCBI Taxonomy" id="2029983"/>
    <lineage>
        <taxon>Bacteria</taxon>
        <taxon>Pseudomonadati</taxon>
        <taxon>Bacteroidota</taxon>
        <taxon>Chitinophagia</taxon>
        <taxon>Chitinophagales</taxon>
        <taxon>Chitinophagaceae</taxon>
        <taxon>Chitinophaga</taxon>
    </lineage>
</organism>
<dbReference type="AlphaFoldDB" id="A0A291QY35"/>
<gene>
    <name evidence="2" type="ORF">COR50_17380</name>
</gene>
<name>A0A291QY35_9BACT</name>
<dbReference type="Proteomes" id="UP000220133">
    <property type="component" value="Chromosome"/>
</dbReference>
<evidence type="ECO:0000313" key="2">
    <source>
        <dbReference type="EMBL" id="ATL48792.1"/>
    </source>
</evidence>
<keyword evidence="1" id="KW-0472">Membrane</keyword>
<keyword evidence="1" id="KW-1133">Transmembrane helix</keyword>
<keyword evidence="1" id="KW-0812">Transmembrane</keyword>
<sequence>MTKSDYRYIYIGYLIVVILTALWLNNKYKLSDTPQNTASLIANTSELLGLAIALTEIFILSRVTDRIKRSIENLQSYSDISNVSIFLSQTKDDLIGRKYGKAILRLEKVRDVYQESLPASELENTTSVHRINFDKLNSIISTLTMAENSFGNLPTTDLQEFVTFLTSFNETLTSLKMTFKNSIL</sequence>
<evidence type="ECO:0000313" key="3">
    <source>
        <dbReference type="Proteomes" id="UP000220133"/>
    </source>
</evidence>
<proteinExistence type="predicted"/>
<keyword evidence="3" id="KW-1185">Reference proteome</keyword>
<feature type="transmembrane region" description="Helical" evidence="1">
    <location>
        <begin position="7"/>
        <end position="25"/>
    </location>
</feature>
<dbReference type="EMBL" id="CP023777">
    <property type="protein sequence ID" value="ATL48792.1"/>
    <property type="molecule type" value="Genomic_DNA"/>
</dbReference>
<reference evidence="2 3" key="1">
    <citation type="submission" date="2017-10" db="EMBL/GenBank/DDBJ databases">
        <title>Paenichitinophaga pekingensis gen. nov., sp. nov., isolated from activated sludge.</title>
        <authorList>
            <person name="Jin D."/>
            <person name="Kong X."/>
            <person name="Deng Y."/>
            <person name="Bai Z."/>
        </authorList>
    </citation>
    <scope>NUCLEOTIDE SEQUENCE [LARGE SCALE GENOMIC DNA]</scope>
    <source>
        <strain evidence="2 3">13</strain>
    </source>
</reference>